<reference evidence="10 11" key="1">
    <citation type="submission" date="2019-07" db="EMBL/GenBank/DDBJ databases">
        <title>Whole genome shotgun sequence of Aneurinibacillus danicus NBRC 102444.</title>
        <authorList>
            <person name="Hosoyama A."/>
            <person name="Uohara A."/>
            <person name="Ohji S."/>
            <person name="Ichikawa N."/>
        </authorList>
    </citation>
    <scope>NUCLEOTIDE SEQUENCE [LARGE SCALE GENOMIC DNA]</scope>
    <source>
        <strain evidence="10 11">NBRC 102444</strain>
    </source>
</reference>
<dbReference type="SUPFAM" id="SSF54292">
    <property type="entry name" value="2Fe-2S ferredoxin-like"/>
    <property type="match status" value="1"/>
</dbReference>
<dbReference type="InterPro" id="IPR050123">
    <property type="entry name" value="Prok_molybdopt-oxidoreductase"/>
</dbReference>
<dbReference type="SUPFAM" id="SSF53706">
    <property type="entry name" value="Formate dehydrogenase/DMSO reductase, domains 1-3"/>
    <property type="match status" value="1"/>
</dbReference>
<sequence length="365" mass="40325">MGHDTFSFHINNKECKAIAGQNILDTAKAHDCYIPDICYHSQLGAIQTCDTCLVEVDGELVRSCATHVSPGMRVTTDSNAVKEAQLEAMSRILRNHELYCTVCDNNNGICTYCGVGCSFEVWTKDRHILRIEPQEHAPVNGVSTCVKGKWGWDFVNSEERLTKPLIRKGDTFVESTWDEALTLIAEKMSGIKDKYGPGSIGYIASSKCSNEENYLFQKFARAIMQSNNVDNCSRYCQSPATAGLLRTVGIGGDSGTIQDIAKADLTIVIGANPAESHPVLATRIKRAHKLYGQKLIVADLRKNELAERADIFLHPNPGTDLIWISTITKYIIDQEFIKKNSNDDSRSKINLYPLGDGCDSAYGCD</sequence>
<dbReference type="InterPro" id="IPR006963">
    <property type="entry name" value="Mopterin_OxRdtase_4Fe-4S_dom"/>
</dbReference>
<dbReference type="AlphaFoldDB" id="A0A511V836"/>
<feature type="domain" description="4Fe-4S Mo/W bis-MGD-type" evidence="8">
    <location>
        <begin position="103"/>
        <end position="159"/>
    </location>
</feature>
<dbReference type="InterPro" id="IPR006656">
    <property type="entry name" value="Mopterin_OxRdtase"/>
</dbReference>
<organism evidence="10 11">
    <name type="scientific">Aneurinibacillus danicus</name>
    <dbReference type="NCBI Taxonomy" id="267746"/>
    <lineage>
        <taxon>Bacteria</taxon>
        <taxon>Bacillati</taxon>
        <taxon>Bacillota</taxon>
        <taxon>Bacilli</taxon>
        <taxon>Bacillales</taxon>
        <taxon>Paenibacillaceae</taxon>
        <taxon>Aneurinibacillus group</taxon>
        <taxon>Aneurinibacillus</taxon>
    </lineage>
</organism>
<evidence type="ECO:0000259" key="8">
    <source>
        <dbReference type="PROSITE" id="PS51669"/>
    </source>
</evidence>
<keyword evidence="3" id="KW-0479">Metal-binding</keyword>
<evidence type="ECO:0000256" key="4">
    <source>
        <dbReference type="ARBA" id="ARBA00023002"/>
    </source>
</evidence>
<comment type="cofactor">
    <cofactor evidence="1">
        <name>Mo-bis(molybdopterin guanine dinucleotide)</name>
        <dbReference type="ChEBI" id="CHEBI:60539"/>
    </cofactor>
</comment>
<evidence type="ECO:0000313" key="11">
    <source>
        <dbReference type="Proteomes" id="UP000321157"/>
    </source>
</evidence>
<dbReference type="FunFam" id="2.20.25.90:FF:000001">
    <property type="entry name" value="Formate dehydrogenase subunit alpha"/>
    <property type="match status" value="1"/>
</dbReference>
<evidence type="ECO:0000256" key="5">
    <source>
        <dbReference type="ARBA" id="ARBA00023004"/>
    </source>
</evidence>
<dbReference type="PROSITE" id="PS51085">
    <property type="entry name" value="2FE2S_FER_2"/>
    <property type="match status" value="1"/>
</dbReference>
<keyword evidence="6" id="KW-0411">Iron-sulfur</keyword>
<evidence type="ECO:0000256" key="3">
    <source>
        <dbReference type="ARBA" id="ARBA00022723"/>
    </source>
</evidence>
<dbReference type="EMBL" id="BJXX01000117">
    <property type="protein sequence ID" value="GEN35115.1"/>
    <property type="molecule type" value="Genomic_DNA"/>
</dbReference>
<keyword evidence="11" id="KW-1185">Reference proteome</keyword>
<keyword evidence="4" id="KW-0560">Oxidoreductase</keyword>
<accession>A0A511V836</accession>
<dbReference type="Pfam" id="PF00384">
    <property type="entry name" value="Molybdopterin"/>
    <property type="match status" value="1"/>
</dbReference>
<name>A0A511V836_9BACL</name>
<dbReference type="GO" id="GO:0051539">
    <property type="term" value="F:4 iron, 4 sulfur cluster binding"/>
    <property type="evidence" value="ECO:0007669"/>
    <property type="project" value="UniProtKB-KW"/>
</dbReference>
<dbReference type="Gene3D" id="3.10.20.740">
    <property type="match status" value="1"/>
</dbReference>
<dbReference type="PANTHER" id="PTHR43105">
    <property type="entry name" value="RESPIRATORY NITRATE REDUCTASE"/>
    <property type="match status" value="1"/>
</dbReference>
<dbReference type="GO" id="GO:0022904">
    <property type="term" value="P:respiratory electron transport chain"/>
    <property type="evidence" value="ECO:0007669"/>
    <property type="project" value="TreeGrafter"/>
</dbReference>
<dbReference type="GO" id="GO:0016020">
    <property type="term" value="C:membrane"/>
    <property type="evidence" value="ECO:0007669"/>
    <property type="project" value="TreeGrafter"/>
</dbReference>
<evidence type="ECO:0008006" key="12">
    <source>
        <dbReference type="Google" id="ProtNLM"/>
    </source>
</evidence>
<keyword evidence="2" id="KW-0004">4Fe-4S</keyword>
<keyword evidence="5" id="KW-0408">Iron</keyword>
<dbReference type="InterPro" id="IPR036010">
    <property type="entry name" value="2Fe-2S_ferredoxin-like_sf"/>
</dbReference>
<proteinExistence type="predicted"/>
<dbReference type="InterPro" id="IPR001041">
    <property type="entry name" value="2Fe-2S_ferredoxin-type"/>
</dbReference>
<evidence type="ECO:0000259" key="9">
    <source>
        <dbReference type="PROSITE" id="PS51839"/>
    </source>
</evidence>
<gene>
    <name evidence="10" type="ORF">ADA01nite_25750</name>
</gene>
<dbReference type="PROSITE" id="PS51839">
    <property type="entry name" value="4FE4S_HC3"/>
    <property type="match status" value="1"/>
</dbReference>
<dbReference type="GO" id="GO:0046872">
    <property type="term" value="F:metal ion binding"/>
    <property type="evidence" value="ECO:0007669"/>
    <property type="project" value="UniProtKB-KW"/>
</dbReference>
<dbReference type="Pfam" id="PF13510">
    <property type="entry name" value="Fer2_4"/>
    <property type="match status" value="1"/>
</dbReference>
<feature type="domain" description="2Fe-2S ferredoxin-type" evidence="7">
    <location>
        <begin position="4"/>
        <end position="80"/>
    </location>
</feature>
<dbReference type="Gene3D" id="3.40.50.740">
    <property type="match status" value="1"/>
</dbReference>
<dbReference type="SMART" id="SM00926">
    <property type="entry name" value="Molybdop_Fe4S4"/>
    <property type="match status" value="1"/>
</dbReference>
<dbReference type="GO" id="GO:0003954">
    <property type="term" value="F:NADH dehydrogenase activity"/>
    <property type="evidence" value="ECO:0007669"/>
    <property type="project" value="TreeGrafter"/>
</dbReference>
<dbReference type="Pfam" id="PF04879">
    <property type="entry name" value="Molybdop_Fe4S4"/>
    <property type="match status" value="1"/>
</dbReference>
<evidence type="ECO:0000256" key="2">
    <source>
        <dbReference type="ARBA" id="ARBA00022485"/>
    </source>
</evidence>
<evidence type="ECO:0000256" key="6">
    <source>
        <dbReference type="ARBA" id="ARBA00023014"/>
    </source>
</evidence>
<protein>
    <recommendedName>
        <fullName evidence="12">4Fe-4S Mo/W bis-MGD-type domain-containing protein</fullName>
    </recommendedName>
</protein>
<dbReference type="Gene3D" id="3.40.228.10">
    <property type="entry name" value="Dimethylsulfoxide Reductase, domain 2"/>
    <property type="match status" value="1"/>
</dbReference>
<feature type="domain" description="4Fe-4S His(Cys)3-ligated-type" evidence="9">
    <location>
        <begin position="80"/>
        <end position="120"/>
    </location>
</feature>
<evidence type="ECO:0000259" key="7">
    <source>
        <dbReference type="PROSITE" id="PS51085"/>
    </source>
</evidence>
<evidence type="ECO:0000256" key="1">
    <source>
        <dbReference type="ARBA" id="ARBA00001942"/>
    </source>
</evidence>
<dbReference type="FunFam" id="3.10.20.740:FF:000003">
    <property type="entry name" value="Formate dehydrogenase subunit alpha"/>
    <property type="match status" value="1"/>
</dbReference>
<dbReference type="InterPro" id="IPR019574">
    <property type="entry name" value="NADH_UbQ_OxRdtase_Gsu_4Fe4S-bd"/>
</dbReference>
<evidence type="ECO:0000313" key="10">
    <source>
        <dbReference type="EMBL" id="GEN35115.1"/>
    </source>
</evidence>
<dbReference type="Proteomes" id="UP000321157">
    <property type="component" value="Unassembled WGS sequence"/>
</dbReference>
<dbReference type="CDD" id="cd00207">
    <property type="entry name" value="fer2"/>
    <property type="match status" value="1"/>
</dbReference>
<comment type="caution">
    <text evidence="10">The sequence shown here is derived from an EMBL/GenBank/DDBJ whole genome shotgun (WGS) entry which is preliminary data.</text>
</comment>
<dbReference type="PANTHER" id="PTHR43105:SF14">
    <property type="entry name" value="FORMATE DEHYDROGENASE H"/>
    <property type="match status" value="1"/>
</dbReference>
<dbReference type="PROSITE" id="PS51669">
    <property type="entry name" value="4FE4S_MOW_BIS_MGD"/>
    <property type="match status" value="1"/>
</dbReference>